<reference evidence="2" key="2">
    <citation type="journal article" date="2017" name="Nat. Plants">
        <title>The Aegilops tauschii genome reveals multiple impacts of transposons.</title>
        <authorList>
            <person name="Zhao G."/>
            <person name="Zou C."/>
            <person name="Li K."/>
            <person name="Wang K."/>
            <person name="Li T."/>
            <person name="Gao L."/>
            <person name="Zhang X."/>
            <person name="Wang H."/>
            <person name="Yang Z."/>
            <person name="Liu X."/>
            <person name="Jiang W."/>
            <person name="Mao L."/>
            <person name="Kong X."/>
            <person name="Jiao Y."/>
            <person name="Jia J."/>
        </authorList>
    </citation>
    <scope>NUCLEOTIDE SEQUENCE [LARGE SCALE GENOMIC DNA]</scope>
    <source>
        <strain evidence="2">cv. AL8/78</strain>
    </source>
</reference>
<sequence>RRYSVHPPLTLPSPMMRFIESRQIRIASWASHWTGFPAAPST</sequence>
<evidence type="ECO:0000313" key="2">
    <source>
        <dbReference type="Proteomes" id="UP000015105"/>
    </source>
</evidence>
<protein>
    <submittedName>
        <fullName evidence="1">Uncharacterized protein</fullName>
    </submittedName>
</protein>
<reference evidence="1" key="4">
    <citation type="submission" date="2019-03" db="UniProtKB">
        <authorList>
            <consortium name="EnsemblPlants"/>
        </authorList>
    </citation>
    <scope>IDENTIFICATION</scope>
</reference>
<dbReference type="Proteomes" id="UP000015105">
    <property type="component" value="Chromosome 7D"/>
</dbReference>
<dbReference type="AlphaFoldDB" id="A0A453SFM9"/>
<reference evidence="1" key="3">
    <citation type="journal article" date="2017" name="Nature">
        <title>Genome sequence of the progenitor of the wheat D genome Aegilops tauschii.</title>
        <authorList>
            <person name="Luo M.C."/>
            <person name="Gu Y.Q."/>
            <person name="Puiu D."/>
            <person name="Wang H."/>
            <person name="Twardziok S.O."/>
            <person name="Deal K.R."/>
            <person name="Huo N."/>
            <person name="Zhu T."/>
            <person name="Wang L."/>
            <person name="Wang Y."/>
            <person name="McGuire P.E."/>
            <person name="Liu S."/>
            <person name="Long H."/>
            <person name="Ramasamy R.K."/>
            <person name="Rodriguez J.C."/>
            <person name="Van S.L."/>
            <person name="Yuan L."/>
            <person name="Wang Z."/>
            <person name="Xia Z."/>
            <person name="Xiao L."/>
            <person name="Anderson O.D."/>
            <person name="Ouyang S."/>
            <person name="Liang Y."/>
            <person name="Zimin A.V."/>
            <person name="Pertea G."/>
            <person name="Qi P."/>
            <person name="Bennetzen J.L."/>
            <person name="Dai X."/>
            <person name="Dawson M.W."/>
            <person name="Muller H.G."/>
            <person name="Kugler K."/>
            <person name="Rivarola-Duarte L."/>
            <person name="Spannagl M."/>
            <person name="Mayer K.F.X."/>
            <person name="Lu F.H."/>
            <person name="Bevan M.W."/>
            <person name="Leroy P."/>
            <person name="Li P."/>
            <person name="You F.M."/>
            <person name="Sun Q."/>
            <person name="Liu Z."/>
            <person name="Lyons E."/>
            <person name="Wicker T."/>
            <person name="Salzberg S.L."/>
            <person name="Devos K.M."/>
            <person name="Dvorak J."/>
        </authorList>
    </citation>
    <scope>NUCLEOTIDE SEQUENCE [LARGE SCALE GENOMIC DNA]</scope>
    <source>
        <strain evidence="1">cv. AL8/78</strain>
    </source>
</reference>
<keyword evidence="2" id="KW-1185">Reference proteome</keyword>
<reference evidence="2" key="1">
    <citation type="journal article" date="2014" name="Science">
        <title>Ancient hybridizations among the ancestral genomes of bread wheat.</title>
        <authorList>
            <consortium name="International Wheat Genome Sequencing Consortium,"/>
            <person name="Marcussen T."/>
            <person name="Sandve S.R."/>
            <person name="Heier L."/>
            <person name="Spannagl M."/>
            <person name="Pfeifer M."/>
            <person name="Jakobsen K.S."/>
            <person name="Wulff B.B."/>
            <person name="Steuernagel B."/>
            <person name="Mayer K.F."/>
            <person name="Olsen O.A."/>
        </authorList>
    </citation>
    <scope>NUCLEOTIDE SEQUENCE [LARGE SCALE GENOMIC DNA]</scope>
    <source>
        <strain evidence="2">cv. AL8/78</strain>
    </source>
</reference>
<dbReference type="Gramene" id="AET7Gv20925200.1">
    <property type="protein sequence ID" value="AET7Gv20925200.1"/>
    <property type="gene ID" value="AET7Gv20925200"/>
</dbReference>
<organism evidence="1 2">
    <name type="scientific">Aegilops tauschii subsp. strangulata</name>
    <name type="common">Goatgrass</name>
    <dbReference type="NCBI Taxonomy" id="200361"/>
    <lineage>
        <taxon>Eukaryota</taxon>
        <taxon>Viridiplantae</taxon>
        <taxon>Streptophyta</taxon>
        <taxon>Embryophyta</taxon>
        <taxon>Tracheophyta</taxon>
        <taxon>Spermatophyta</taxon>
        <taxon>Magnoliopsida</taxon>
        <taxon>Liliopsida</taxon>
        <taxon>Poales</taxon>
        <taxon>Poaceae</taxon>
        <taxon>BOP clade</taxon>
        <taxon>Pooideae</taxon>
        <taxon>Triticodae</taxon>
        <taxon>Triticeae</taxon>
        <taxon>Triticinae</taxon>
        <taxon>Aegilops</taxon>
    </lineage>
</organism>
<evidence type="ECO:0000313" key="1">
    <source>
        <dbReference type="EnsemblPlants" id="AET7Gv20925200.1"/>
    </source>
</evidence>
<proteinExistence type="predicted"/>
<accession>A0A453SFM9</accession>
<reference evidence="1" key="5">
    <citation type="journal article" date="2021" name="G3 (Bethesda)">
        <title>Aegilops tauschii genome assembly Aet v5.0 features greater sequence contiguity and improved annotation.</title>
        <authorList>
            <person name="Wang L."/>
            <person name="Zhu T."/>
            <person name="Rodriguez J.C."/>
            <person name="Deal K.R."/>
            <person name="Dubcovsky J."/>
            <person name="McGuire P.E."/>
            <person name="Lux T."/>
            <person name="Spannagl M."/>
            <person name="Mayer K.F.X."/>
            <person name="Baldrich P."/>
            <person name="Meyers B.C."/>
            <person name="Huo N."/>
            <person name="Gu Y.Q."/>
            <person name="Zhou H."/>
            <person name="Devos K.M."/>
            <person name="Bennetzen J.L."/>
            <person name="Unver T."/>
            <person name="Budak H."/>
            <person name="Gulick P.J."/>
            <person name="Galiba G."/>
            <person name="Kalapos B."/>
            <person name="Nelson D.R."/>
            <person name="Li P."/>
            <person name="You F.M."/>
            <person name="Luo M.C."/>
            <person name="Dvorak J."/>
        </authorList>
    </citation>
    <scope>NUCLEOTIDE SEQUENCE [LARGE SCALE GENOMIC DNA]</scope>
    <source>
        <strain evidence="1">cv. AL8/78</strain>
    </source>
</reference>
<name>A0A453SFM9_AEGTS</name>
<dbReference type="EnsemblPlants" id="AET7Gv20925200.1">
    <property type="protein sequence ID" value="AET7Gv20925200.1"/>
    <property type="gene ID" value="AET7Gv20925200"/>
</dbReference>